<comment type="caution">
    <text evidence="2">The sequence shown here is derived from an EMBL/GenBank/DDBJ whole genome shotgun (WGS) entry which is preliminary data.</text>
</comment>
<feature type="compositionally biased region" description="Basic and acidic residues" evidence="1">
    <location>
        <begin position="1"/>
        <end position="15"/>
    </location>
</feature>
<organism evidence="2 3">
    <name type="scientific">Parnassius apollo</name>
    <name type="common">Apollo butterfly</name>
    <name type="synonym">Papilio apollo</name>
    <dbReference type="NCBI Taxonomy" id="110799"/>
    <lineage>
        <taxon>Eukaryota</taxon>
        <taxon>Metazoa</taxon>
        <taxon>Ecdysozoa</taxon>
        <taxon>Arthropoda</taxon>
        <taxon>Hexapoda</taxon>
        <taxon>Insecta</taxon>
        <taxon>Pterygota</taxon>
        <taxon>Neoptera</taxon>
        <taxon>Endopterygota</taxon>
        <taxon>Lepidoptera</taxon>
        <taxon>Glossata</taxon>
        <taxon>Ditrysia</taxon>
        <taxon>Papilionoidea</taxon>
        <taxon>Papilionidae</taxon>
        <taxon>Parnassiinae</taxon>
        <taxon>Parnassini</taxon>
        <taxon>Parnassius</taxon>
        <taxon>Parnassius</taxon>
    </lineage>
</organism>
<dbReference type="Proteomes" id="UP000691718">
    <property type="component" value="Unassembled WGS sequence"/>
</dbReference>
<keyword evidence="3" id="KW-1185">Reference proteome</keyword>
<protein>
    <submittedName>
        <fullName evidence="2">(apollo) hypothetical protein</fullName>
    </submittedName>
</protein>
<evidence type="ECO:0000256" key="1">
    <source>
        <dbReference type="SAM" id="MobiDB-lite"/>
    </source>
</evidence>
<evidence type="ECO:0000313" key="3">
    <source>
        <dbReference type="Proteomes" id="UP000691718"/>
    </source>
</evidence>
<proteinExistence type="predicted"/>
<name>A0A8S3W3D0_PARAO</name>
<dbReference type="EMBL" id="CAJQZP010000095">
    <property type="protein sequence ID" value="CAG4938429.1"/>
    <property type="molecule type" value="Genomic_DNA"/>
</dbReference>
<feature type="compositionally biased region" description="Acidic residues" evidence="1">
    <location>
        <begin position="48"/>
        <end position="57"/>
    </location>
</feature>
<sequence>MDERQENMKRGRLEEDVNVESDIAPSNTEDNVEEYVTEINRDSKTEQEYENSIEETEERSTEERVNADMEENMENSFSSDDNVPLSMFSNYYSLVQNTTNVIKN</sequence>
<gene>
    <name evidence="2" type="ORF">PAPOLLO_LOCUS1624</name>
</gene>
<reference evidence="2" key="1">
    <citation type="submission" date="2021-04" db="EMBL/GenBank/DDBJ databases">
        <authorList>
            <person name="Tunstrom K."/>
        </authorList>
    </citation>
    <scope>NUCLEOTIDE SEQUENCE</scope>
</reference>
<feature type="region of interest" description="Disordered" evidence="1">
    <location>
        <begin position="1"/>
        <end position="66"/>
    </location>
</feature>
<dbReference type="AlphaFoldDB" id="A0A8S3W3D0"/>
<evidence type="ECO:0000313" key="2">
    <source>
        <dbReference type="EMBL" id="CAG4938429.1"/>
    </source>
</evidence>
<accession>A0A8S3W3D0</accession>